<dbReference type="Gene3D" id="2.30.42.10">
    <property type="match status" value="3"/>
</dbReference>
<feature type="compositionally biased region" description="Basic and acidic residues" evidence="1">
    <location>
        <begin position="26"/>
        <end position="54"/>
    </location>
</feature>
<feature type="domain" description="PDZ" evidence="2">
    <location>
        <begin position="314"/>
        <end position="393"/>
    </location>
</feature>
<feature type="compositionally biased region" description="Low complexity" evidence="1">
    <location>
        <begin position="82"/>
        <end position="95"/>
    </location>
</feature>
<feature type="compositionally biased region" description="Basic and acidic residues" evidence="1">
    <location>
        <begin position="1"/>
        <end position="17"/>
    </location>
</feature>
<organism evidence="3 4">
    <name type="scientific">Rotaria socialis</name>
    <dbReference type="NCBI Taxonomy" id="392032"/>
    <lineage>
        <taxon>Eukaryota</taxon>
        <taxon>Metazoa</taxon>
        <taxon>Spiralia</taxon>
        <taxon>Gnathifera</taxon>
        <taxon>Rotifera</taxon>
        <taxon>Eurotatoria</taxon>
        <taxon>Bdelloidea</taxon>
        <taxon>Philodinida</taxon>
        <taxon>Philodinidae</taxon>
        <taxon>Rotaria</taxon>
    </lineage>
</organism>
<dbReference type="GO" id="GO:0005737">
    <property type="term" value="C:cytoplasm"/>
    <property type="evidence" value="ECO:0007669"/>
    <property type="project" value="TreeGrafter"/>
</dbReference>
<evidence type="ECO:0000259" key="2">
    <source>
        <dbReference type="PROSITE" id="PS50106"/>
    </source>
</evidence>
<evidence type="ECO:0000313" key="3">
    <source>
        <dbReference type="EMBL" id="CAF4464594.1"/>
    </source>
</evidence>
<dbReference type="InterPro" id="IPR036034">
    <property type="entry name" value="PDZ_sf"/>
</dbReference>
<reference evidence="3" key="1">
    <citation type="submission" date="2021-02" db="EMBL/GenBank/DDBJ databases">
        <authorList>
            <person name="Nowell W R."/>
        </authorList>
    </citation>
    <scope>NUCLEOTIDE SEQUENCE</scope>
</reference>
<feature type="region of interest" description="Disordered" evidence="1">
    <location>
        <begin position="122"/>
        <end position="168"/>
    </location>
</feature>
<name>A0A820TCE1_9BILA</name>
<sequence>MLKFRVSKEPKGGDPDLNHNPLIVNAHDHVDKNVQENDEIDLRYHPQKTNEKPRSKTPTPFGSASIADTLPLRSRTPIPGKTTNNNINFSTSNTTERQAPIAQTEFSSDPMYTFEQQRPFSSNVRNTRPMNAPTLRSKTPGPEFGAATTSPSYRANTMKPRSKTPTAYEFSPSTLHNSRSLQSVHQQYCEIVVDLTILRPTDGFGLRIIGGEEEKSQVTIGHIVPNSPAEMDGRLYIGDEIVKIDSHSTIRASHEKVVQLMQRAKEKRHVCLIVRRYTQLHNRNNSYRQPKLDSHSIYRENSQRKSPINNEIRHVTLQKTNENESFGFVIISSQNKIGSVVGKIIRNSPADQCGQLHVNDHILAVNGVDLSYMLHTDVVNLIKQSGRTITLTIGSPIHYDDPVVEVQNSSNGIRPSLSSSPMIVPNQSHQALRNAVSYNPLSMPEKNQTRPPSKLNGILKSPSISEDYFLVNLQRTHANSSFGFSIRGGREFSLPLFILKLAANGLAENDGCMTAGDQIIEINGRSAYGMTHVEAISLIRDGGFNVRLLLRKTNEPPPSLDDVKAAMGHGMEFVNANWKPSGYA</sequence>
<protein>
    <recommendedName>
        <fullName evidence="2">PDZ domain-containing protein</fullName>
    </recommendedName>
</protein>
<proteinExistence type="predicted"/>
<accession>A0A820TCE1</accession>
<feature type="region of interest" description="Disordered" evidence="1">
    <location>
        <begin position="1"/>
        <end position="99"/>
    </location>
</feature>
<dbReference type="PROSITE" id="PS50106">
    <property type="entry name" value="PDZ"/>
    <property type="match status" value="3"/>
</dbReference>
<evidence type="ECO:0000313" key="4">
    <source>
        <dbReference type="Proteomes" id="UP000663873"/>
    </source>
</evidence>
<dbReference type="EMBL" id="CAJOBP010005255">
    <property type="protein sequence ID" value="CAF4464594.1"/>
    <property type="molecule type" value="Genomic_DNA"/>
</dbReference>
<dbReference type="Proteomes" id="UP000663873">
    <property type="component" value="Unassembled WGS sequence"/>
</dbReference>
<feature type="compositionally biased region" description="Polar residues" evidence="1">
    <location>
        <begin position="122"/>
        <end position="137"/>
    </location>
</feature>
<dbReference type="InterPro" id="IPR001478">
    <property type="entry name" value="PDZ"/>
</dbReference>
<gene>
    <name evidence="3" type="ORF">UJA718_LOCUS23758</name>
</gene>
<dbReference type="PANTHER" id="PTHR10316">
    <property type="entry name" value="MEMBRANE ASSOCIATED GUANYLATE KINASE-RELATED"/>
    <property type="match status" value="1"/>
</dbReference>
<dbReference type="SUPFAM" id="SSF50156">
    <property type="entry name" value="PDZ domain-like"/>
    <property type="match status" value="3"/>
</dbReference>
<dbReference type="PANTHER" id="PTHR10316:SF40">
    <property type="entry name" value="LD27118P"/>
    <property type="match status" value="1"/>
</dbReference>
<feature type="domain" description="PDZ" evidence="2">
    <location>
        <begin position="194"/>
        <end position="276"/>
    </location>
</feature>
<feature type="domain" description="PDZ" evidence="2">
    <location>
        <begin position="470"/>
        <end position="554"/>
    </location>
</feature>
<dbReference type="GO" id="GO:0007165">
    <property type="term" value="P:signal transduction"/>
    <property type="evidence" value="ECO:0007669"/>
    <property type="project" value="TreeGrafter"/>
</dbReference>
<keyword evidence="4" id="KW-1185">Reference proteome</keyword>
<dbReference type="AlphaFoldDB" id="A0A820TCE1"/>
<evidence type="ECO:0000256" key="1">
    <source>
        <dbReference type="SAM" id="MobiDB-lite"/>
    </source>
</evidence>
<dbReference type="SMART" id="SM00228">
    <property type="entry name" value="PDZ"/>
    <property type="match status" value="3"/>
</dbReference>
<dbReference type="CDD" id="cd06734">
    <property type="entry name" value="PDZ4_MAGI-1_3-like"/>
    <property type="match status" value="1"/>
</dbReference>
<dbReference type="Pfam" id="PF00595">
    <property type="entry name" value="PDZ"/>
    <property type="match status" value="3"/>
</dbReference>
<comment type="caution">
    <text evidence="3">The sequence shown here is derived from an EMBL/GenBank/DDBJ whole genome shotgun (WGS) entry which is preliminary data.</text>
</comment>